<reference evidence="3 4" key="1">
    <citation type="submission" date="2015-06" db="EMBL/GenBank/DDBJ databases">
        <title>Cloning and characterization of the uncialamcin biosynthetic gene cluster.</title>
        <authorList>
            <person name="Yan X."/>
            <person name="Huang T."/>
            <person name="Ge H."/>
            <person name="Shen B."/>
        </authorList>
    </citation>
    <scope>NUCLEOTIDE SEQUENCE [LARGE SCALE GENOMIC DNA]</scope>
    <source>
        <strain evidence="3 4">DCA2648</strain>
    </source>
</reference>
<dbReference type="GO" id="GO:0016787">
    <property type="term" value="F:hydrolase activity"/>
    <property type="evidence" value="ECO:0007669"/>
    <property type="project" value="UniProtKB-KW"/>
</dbReference>
<dbReference type="STRING" id="1048205.AB852_32660"/>
<gene>
    <name evidence="3" type="ORF">AB852_32660</name>
</gene>
<organism evidence="3 4">
    <name type="scientific">Streptomyces uncialis</name>
    <dbReference type="NCBI Taxonomy" id="1048205"/>
    <lineage>
        <taxon>Bacteria</taxon>
        <taxon>Bacillati</taxon>
        <taxon>Actinomycetota</taxon>
        <taxon>Actinomycetes</taxon>
        <taxon>Kitasatosporales</taxon>
        <taxon>Streptomycetaceae</taxon>
        <taxon>Streptomyces</taxon>
    </lineage>
</organism>
<protein>
    <submittedName>
        <fullName evidence="3">Sortase</fullName>
    </submittedName>
</protein>
<name>A0A1Q4V054_9ACTN</name>
<dbReference type="Pfam" id="PF04203">
    <property type="entry name" value="Sortase"/>
    <property type="match status" value="1"/>
</dbReference>
<evidence type="ECO:0000313" key="3">
    <source>
        <dbReference type="EMBL" id="OKH91191.1"/>
    </source>
</evidence>
<dbReference type="RefSeq" id="WP_073793871.1">
    <property type="nucleotide sequence ID" value="NZ_LFBV01000010.1"/>
</dbReference>
<evidence type="ECO:0000313" key="4">
    <source>
        <dbReference type="Proteomes" id="UP000186455"/>
    </source>
</evidence>
<keyword evidence="2" id="KW-0812">Transmembrane</keyword>
<sequence>MTGPRTSGSGRLAIGAAWAVLLLGLWLWGRELTSVPGGTTAPTTGDVAAVGRPLGDGPPAPFRPLAPSAPTRVDIPAIGVQAPVVRRGLDRAGAVAPPPFDQPGIVGWYGGGTRPGAPGAALLVGHTDTDTRPAVFHRIGALRPGDTIRVVRTDATVAEFTVEDVETVDRHRFDAARVYGPHERGRAELRLLTCAGTFDRASGTYSANTVVSAYLTGART</sequence>
<dbReference type="SUPFAM" id="SSF63817">
    <property type="entry name" value="Sortase"/>
    <property type="match status" value="1"/>
</dbReference>
<proteinExistence type="predicted"/>
<dbReference type="InterPro" id="IPR042001">
    <property type="entry name" value="Sortase_F"/>
</dbReference>
<comment type="caution">
    <text evidence="3">The sequence shown here is derived from an EMBL/GenBank/DDBJ whole genome shotgun (WGS) entry which is preliminary data.</text>
</comment>
<keyword evidence="1" id="KW-0378">Hydrolase</keyword>
<dbReference type="CDD" id="cd05829">
    <property type="entry name" value="Sortase_F"/>
    <property type="match status" value="1"/>
</dbReference>
<feature type="transmembrane region" description="Helical" evidence="2">
    <location>
        <begin position="12"/>
        <end position="29"/>
    </location>
</feature>
<keyword evidence="2" id="KW-1133">Transmembrane helix</keyword>
<evidence type="ECO:0000256" key="1">
    <source>
        <dbReference type="ARBA" id="ARBA00022801"/>
    </source>
</evidence>
<accession>A0A1Q4V054</accession>
<dbReference type="AlphaFoldDB" id="A0A1Q4V054"/>
<dbReference type="EMBL" id="LFBV01000010">
    <property type="protein sequence ID" value="OKH91191.1"/>
    <property type="molecule type" value="Genomic_DNA"/>
</dbReference>
<evidence type="ECO:0000256" key="2">
    <source>
        <dbReference type="SAM" id="Phobius"/>
    </source>
</evidence>
<dbReference type="NCBIfam" id="NF033748">
    <property type="entry name" value="class_F_sortase"/>
    <property type="match status" value="1"/>
</dbReference>
<dbReference type="InterPro" id="IPR023365">
    <property type="entry name" value="Sortase_dom-sf"/>
</dbReference>
<dbReference type="InterPro" id="IPR005754">
    <property type="entry name" value="Sortase"/>
</dbReference>
<keyword evidence="4" id="KW-1185">Reference proteome</keyword>
<dbReference type="Proteomes" id="UP000186455">
    <property type="component" value="Unassembled WGS sequence"/>
</dbReference>
<dbReference type="Gene3D" id="2.40.260.10">
    <property type="entry name" value="Sortase"/>
    <property type="match status" value="1"/>
</dbReference>
<keyword evidence="2" id="KW-0472">Membrane</keyword>